<dbReference type="InterPro" id="IPR014729">
    <property type="entry name" value="Rossmann-like_a/b/a_fold"/>
</dbReference>
<evidence type="ECO:0000313" key="16">
    <source>
        <dbReference type="EMBL" id="WKN38341.1"/>
    </source>
</evidence>
<dbReference type="PANTHER" id="PTHR11946:SF109">
    <property type="entry name" value="VALINE--TRNA LIGASE"/>
    <property type="match status" value="1"/>
</dbReference>
<dbReference type="HAMAP" id="MF_02004">
    <property type="entry name" value="Val_tRNA_synth_type1"/>
    <property type="match status" value="1"/>
</dbReference>
<dbReference type="InterPro" id="IPR002300">
    <property type="entry name" value="aa-tRNA-synth_Ia"/>
</dbReference>
<dbReference type="InterPro" id="IPR019499">
    <property type="entry name" value="Val-tRNA_synth_tRNA-bd"/>
</dbReference>
<dbReference type="SUPFAM" id="SSF47323">
    <property type="entry name" value="Anticodon-binding domain of a subclass of class I aminoacyl-tRNA synthetases"/>
    <property type="match status" value="1"/>
</dbReference>
<dbReference type="PRINTS" id="PR00986">
    <property type="entry name" value="TRNASYNTHVAL"/>
</dbReference>
<evidence type="ECO:0000256" key="9">
    <source>
        <dbReference type="ARBA" id="ARBA00023146"/>
    </source>
</evidence>
<feature type="short sequence motif" description="'HIGH' region" evidence="12">
    <location>
        <begin position="44"/>
        <end position="54"/>
    </location>
</feature>
<feature type="binding site" evidence="12">
    <location>
        <position position="536"/>
    </location>
    <ligand>
        <name>ATP</name>
        <dbReference type="ChEBI" id="CHEBI:30616"/>
    </ligand>
</feature>
<comment type="domain">
    <text evidence="12">The C-terminal coiled-coil domain is crucial for aminoacylation activity.</text>
</comment>
<comment type="subunit">
    <text evidence="2 12">Monomer.</text>
</comment>
<reference evidence="16" key="1">
    <citation type="journal article" date="2023" name="Comput. Struct. Biotechnol. J.">
        <title>Discovery of a novel marine Bacteroidetes with a rich repertoire of carbohydrate-active enzymes.</title>
        <authorList>
            <person name="Chen B."/>
            <person name="Liu G."/>
            <person name="Chen Q."/>
            <person name="Wang H."/>
            <person name="Liu L."/>
            <person name="Tang K."/>
        </authorList>
    </citation>
    <scope>NUCLEOTIDE SEQUENCE</scope>
    <source>
        <strain evidence="16">TK19036</strain>
    </source>
</reference>
<evidence type="ECO:0000256" key="3">
    <source>
        <dbReference type="ARBA" id="ARBA00022490"/>
    </source>
</evidence>
<evidence type="ECO:0000259" key="15">
    <source>
        <dbReference type="Pfam" id="PF10458"/>
    </source>
</evidence>
<evidence type="ECO:0000256" key="12">
    <source>
        <dbReference type="HAMAP-Rule" id="MF_02004"/>
    </source>
</evidence>
<comment type="function">
    <text evidence="12">Catalyzes the attachment of valine to tRNA(Val). As ValRS can inadvertently accommodate and process structurally similar amino acids such as threonine, to avoid such errors, it has a 'posttransfer' editing activity that hydrolyzes mischarged Thr-tRNA(Val) in a tRNA-dependent manner.</text>
</comment>
<dbReference type="SUPFAM" id="SSF46589">
    <property type="entry name" value="tRNA-binding arm"/>
    <property type="match status" value="1"/>
</dbReference>
<dbReference type="Gene3D" id="1.10.730.10">
    <property type="entry name" value="Isoleucyl-tRNA Synthetase, Domain 1"/>
    <property type="match status" value="1"/>
</dbReference>
<dbReference type="EC" id="6.1.1.9" evidence="12"/>
<evidence type="ECO:0000256" key="11">
    <source>
        <dbReference type="ARBA" id="ARBA00060830"/>
    </source>
</evidence>
<evidence type="ECO:0000259" key="14">
    <source>
        <dbReference type="Pfam" id="PF08264"/>
    </source>
</evidence>
<dbReference type="GO" id="GO:0004832">
    <property type="term" value="F:valine-tRNA ligase activity"/>
    <property type="evidence" value="ECO:0007669"/>
    <property type="project" value="UniProtKB-UniRule"/>
</dbReference>
<dbReference type="FunFam" id="3.40.50.620:FF:000032">
    <property type="entry name" value="Valine--tRNA ligase"/>
    <property type="match status" value="1"/>
</dbReference>
<keyword evidence="5 12" id="KW-0547">Nucleotide-binding</keyword>
<dbReference type="InterPro" id="IPR010978">
    <property type="entry name" value="tRNA-bd_arm"/>
</dbReference>
<dbReference type="InterPro" id="IPR001412">
    <property type="entry name" value="aa-tRNA-synth_I_CS"/>
</dbReference>
<evidence type="ECO:0000256" key="8">
    <source>
        <dbReference type="ARBA" id="ARBA00023054"/>
    </source>
</evidence>
<dbReference type="PANTHER" id="PTHR11946">
    <property type="entry name" value="VALYL-TRNA SYNTHETASES"/>
    <property type="match status" value="1"/>
</dbReference>
<dbReference type="SUPFAM" id="SSF52374">
    <property type="entry name" value="Nucleotidylyl transferase"/>
    <property type="match status" value="1"/>
</dbReference>
<dbReference type="InterPro" id="IPR013155">
    <property type="entry name" value="M/V/L/I-tRNA-synth_anticd-bd"/>
</dbReference>
<dbReference type="PROSITE" id="PS00178">
    <property type="entry name" value="AA_TRNA_LIGASE_I"/>
    <property type="match status" value="1"/>
</dbReference>
<dbReference type="GO" id="GO:0005829">
    <property type="term" value="C:cytosol"/>
    <property type="evidence" value="ECO:0007669"/>
    <property type="project" value="TreeGrafter"/>
</dbReference>
<evidence type="ECO:0000256" key="10">
    <source>
        <dbReference type="ARBA" id="ARBA00047552"/>
    </source>
</evidence>
<feature type="short sequence motif" description="'KMSKS' region" evidence="12">
    <location>
        <begin position="533"/>
        <end position="537"/>
    </location>
</feature>
<keyword evidence="7 12" id="KW-0648">Protein biosynthesis</keyword>
<sequence>MALSSKYNPREVEDKWYQQWLDKKFFHSEPHPDKESYTIVIPPPNVTGVLHMGHMLNNTIQDVLIRKARMEGKEACWVPGYDHASIATEAKVVAMLKERGIEKHDLSREEFLEYAWEWKEKYGGIILEQLKKLGASCDWDRTRFTMEDHMTESVIKVFVDFYNKGYIYQGFRMINWDPQAKTSLSDEEVLHREVQSKLYYVNYPIEGEDGHITIATTRPETILGDTAVCINPNDERYRHLKGKRVIVPLINRSIPIIEDEYVTMEFGTGCLKVTPAHDVNDYELGKKHQLDTIDVIADDGSMSAAAQMFVGEDRFVVRKKMAEKLEEEGFIAKIEDYQNKVGFSERTNAVIEPKLSKQWFVRMDDLVKPALENVMNDTVQFFPAKFKNMYRIWMENIHNWNISRQLWWGQRIPAYYLPDGEIVVAETPEAALEAAKEKTGNSALTMEDLKQDEDVLDTWFSSGLWPISVFDGIRQPDNPDINFYYPTQVLVTAPEIIFFWVARMILYGYEYRQEKPFHDVYFTGIVRDAQGRKMSKSLGNSPDPLKLIEEYGADGVRTGMLFSSPAGNDLPFDIKLCEQGRNFANKIWNAFRLVKSWEIDKNKRDQNNATAIGWFEARFNQALLEVEDHFSKYRISDALQAVYKLTRDDFCSWYLEMIKPAYGEGIDAMTYNATLTYFEKIMKVLHPFMPFITEELWHQLREREENDYIIVAEWPKADNRADREQVDNTLLHGGKAVFDVVSNIRNTRNNRQISPKEALPLLVKTDTPQVYHEFERIIQKLANVSSIELTNDKVEGADSFIITTAQGKPDTFFIPLGDAIDEEAEREKLEKELEYQKGFLASVNKKLSNARFVENAPKEVVTTERKKQSDAESRIQAIEEQLKSLG</sequence>
<feature type="domain" description="Aminoacyl-tRNA synthetase class Ia" evidence="13">
    <location>
        <begin position="15"/>
        <end position="571"/>
    </location>
</feature>
<dbReference type="InterPro" id="IPR009008">
    <property type="entry name" value="Val/Leu/Ile-tRNA-synth_edit"/>
</dbReference>
<dbReference type="CDD" id="cd00817">
    <property type="entry name" value="ValRS_core"/>
    <property type="match status" value="1"/>
</dbReference>
<evidence type="ECO:0000259" key="13">
    <source>
        <dbReference type="Pfam" id="PF00133"/>
    </source>
</evidence>
<evidence type="ECO:0000256" key="7">
    <source>
        <dbReference type="ARBA" id="ARBA00022917"/>
    </source>
</evidence>
<reference evidence="16" key="2">
    <citation type="journal article" date="2024" name="Antonie Van Leeuwenhoek">
        <title>Roseihalotalea indica gen. nov., sp. nov., a halophilic Bacteroidetes from mesopelagic Southwest Indian Ocean with higher carbohydrate metabolic potential.</title>
        <authorList>
            <person name="Chen B."/>
            <person name="Zhang M."/>
            <person name="Lin D."/>
            <person name="Ye J."/>
            <person name="Tang K."/>
        </authorList>
    </citation>
    <scope>NUCLEOTIDE SEQUENCE</scope>
    <source>
        <strain evidence="16">TK19036</strain>
    </source>
</reference>
<dbReference type="EMBL" id="CP120682">
    <property type="protein sequence ID" value="WKN38341.1"/>
    <property type="molecule type" value="Genomic_DNA"/>
</dbReference>
<dbReference type="Gene3D" id="1.10.287.380">
    <property type="entry name" value="Valyl-tRNA synthetase, C-terminal domain"/>
    <property type="match status" value="1"/>
</dbReference>
<keyword evidence="9 12" id="KW-0030">Aminoacyl-tRNA synthetase</keyword>
<protein>
    <recommendedName>
        <fullName evidence="12">Valine--tRNA ligase</fullName>
        <ecNumber evidence="12">6.1.1.9</ecNumber>
    </recommendedName>
    <alternativeName>
        <fullName evidence="12">Valyl-tRNA synthetase</fullName>
        <shortName evidence="12">ValRS</shortName>
    </alternativeName>
</protein>
<dbReference type="AlphaFoldDB" id="A0AA49GTF5"/>
<dbReference type="FunFam" id="1.10.287.380:FF:000001">
    <property type="entry name" value="Valine--tRNA ligase"/>
    <property type="match status" value="1"/>
</dbReference>
<evidence type="ECO:0000256" key="1">
    <source>
        <dbReference type="ARBA" id="ARBA00004496"/>
    </source>
</evidence>
<comment type="similarity">
    <text evidence="11 12">Belongs to the class-I aminoacyl-tRNA synthetase family. ValS type 1 subfamily.</text>
</comment>
<keyword evidence="6 12" id="KW-0067">ATP-binding</keyword>
<dbReference type="CDD" id="cd07962">
    <property type="entry name" value="Anticodon_Ia_Val"/>
    <property type="match status" value="1"/>
</dbReference>
<dbReference type="Pfam" id="PF10458">
    <property type="entry name" value="Val_tRNA-synt_C"/>
    <property type="match status" value="1"/>
</dbReference>
<dbReference type="InterPro" id="IPR033705">
    <property type="entry name" value="Anticodon_Ia_Val"/>
</dbReference>
<comment type="subcellular location">
    <subcellularLocation>
        <location evidence="1 12">Cytoplasm</location>
    </subcellularLocation>
</comment>
<comment type="catalytic activity">
    <reaction evidence="10 12">
        <text>tRNA(Val) + L-valine + ATP = L-valyl-tRNA(Val) + AMP + diphosphate</text>
        <dbReference type="Rhea" id="RHEA:10704"/>
        <dbReference type="Rhea" id="RHEA-COMP:9672"/>
        <dbReference type="Rhea" id="RHEA-COMP:9708"/>
        <dbReference type="ChEBI" id="CHEBI:30616"/>
        <dbReference type="ChEBI" id="CHEBI:33019"/>
        <dbReference type="ChEBI" id="CHEBI:57762"/>
        <dbReference type="ChEBI" id="CHEBI:78442"/>
        <dbReference type="ChEBI" id="CHEBI:78537"/>
        <dbReference type="ChEBI" id="CHEBI:456215"/>
        <dbReference type="EC" id="6.1.1.9"/>
    </reaction>
</comment>
<dbReference type="SUPFAM" id="SSF50677">
    <property type="entry name" value="ValRS/IleRS/LeuRS editing domain"/>
    <property type="match status" value="1"/>
</dbReference>
<keyword evidence="3 12" id="KW-0963">Cytoplasm</keyword>
<accession>A0AA49GTF5</accession>
<dbReference type="NCBIfam" id="NF004349">
    <property type="entry name" value="PRK05729.1"/>
    <property type="match status" value="1"/>
</dbReference>
<dbReference type="Pfam" id="PF00133">
    <property type="entry name" value="tRNA-synt_1"/>
    <property type="match status" value="1"/>
</dbReference>
<dbReference type="Pfam" id="PF08264">
    <property type="entry name" value="Anticodon_1"/>
    <property type="match status" value="1"/>
</dbReference>
<dbReference type="Gene3D" id="3.90.740.10">
    <property type="entry name" value="Valyl/Leucyl/Isoleucyl-tRNA synthetase, editing domain"/>
    <property type="match status" value="1"/>
</dbReference>
<name>A0AA49GTF5_9BACT</name>
<dbReference type="InterPro" id="IPR002303">
    <property type="entry name" value="Valyl-tRNA_ligase"/>
</dbReference>
<evidence type="ECO:0000256" key="2">
    <source>
        <dbReference type="ARBA" id="ARBA00011245"/>
    </source>
</evidence>
<keyword evidence="8 12" id="KW-0175">Coiled coil</keyword>
<dbReference type="GO" id="GO:0006438">
    <property type="term" value="P:valyl-tRNA aminoacylation"/>
    <property type="evidence" value="ECO:0007669"/>
    <property type="project" value="UniProtKB-UniRule"/>
</dbReference>
<dbReference type="InterPro" id="IPR037118">
    <property type="entry name" value="Val-tRNA_synth_C_sf"/>
</dbReference>
<organism evidence="16">
    <name type="scientific">Roseihalotalea indica</name>
    <dbReference type="NCBI Taxonomy" id="2867963"/>
    <lineage>
        <taxon>Bacteria</taxon>
        <taxon>Pseudomonadati</taxon>
        <taxon>Bacteroidota</taxon>
        <taxon>Cytophagia</taxon>
        <taxon>Cytophagales</taxon>
        <taxon>Catalimonadaceae</taxon>
        <taxon>Roseihalotalea</taxon>
    </lineage>
</organism>
<evidence type="ECO:0000256" key="4">
    <source>
        <dbReference type="ARBA" id="ARBA00022598"/>
    </source>
</evidence>
<evidence type="ECO:0000256" key="6">
    <source>
        <dbReference type="ARBA" id="ARBA00022840"/>
    </source>
</evidence>
<gene>
    <name evidence="12" type="primary">valS</name>
    <name evidence="16" type="ORF">K4G66_06455</name>
</gene>
<comment type="domain">
    <text evidence="12">ValRS has two distinct active sites: one for aminoacylation and one for editing. The misactivated threonine is translocated from the active site to the editing site.</text>
</comment>
<evidence type="ECO:0000256" key="5">
    <source>
        <dbReference type="ARBA" id="ARBA00022741"/>
    </source>
</evidence>
<dbReference type="Gene3D" id="3.40.50.620">
    <property type="entry name" value="HUPs"/>
    <property type="match status" value="2"/>
</dbReference>
<dbReference type="NCBIfam" id="TIGR00422">
    <property type="entry name" value="valS"/>
    <property type="match status" value="1"/>
</dbReference>
<dbReference type="GO" id="GO:0002161">
    <property type="term" value="F:aminoacyl-tRNA deacylase activity"/>
    <property type="evidence" value="ECO:0007669"/>
    <property type="project" value="InterPro"/>
</dbReference>
<dbReference type="InterPro" id="IPR009080">
    <property type="entry name" value="tRNAsynth_Ia_anticodon-bd"/>
</dbReference>
<proteinExistence type="inferred from homology"/>
<feature type="domain" description="Valyl-tRNA synthetase tRNA-binding arm" evidence="15">
    <location>
        <begin position="823"/>
        <end position="886"/>
    </location>
</feature>
<dbReference type="GO" id="GO:0005524">
    <property type="term" value="F:ATP binding"/>
    <property type="evidence" value="ECO:0007669"/>
    <property type="project" value="UniProtKB-UniRule"/>
</dbReference>
<feature type="domain" description="Methionyl/Valyl/Leucyl/Isoleucyl-tRNA synthetase anticodon-binding" evidence="14">
    <location>
        <begin position="614"/>
        <end position="760"/>
    </location>
</feature>
<keyword evidence="4 12" id="KW-0436">Ligase</keyword>